<dbReference type="Proteomes" id="UP001152797">
    <property type="component" value="Unassembled WGS sequence"/>
</dbReference>
<dbReference type="GO" id="GO:0019005">
    <property type="term" value="C:SCF ubiquitin ligase complex"/>
    <property type="evidence" value="ECO:0007669"/>
    <property type="project" value="TreeGrafter"/>
</dbReference>
<keyword evidence="1" id="KW-0812">Transmembrane</keyword>
<dbReference type="EMBL" id="CAMXCT010002558">
    <property type="protein sequence ID" value="CAI3998925.1"/>
    <property type="molecule type" value="Genomic_DNA"/>
</dbReference>
<proteinExistence type="predicted"/>
<accession>A0A9P1CWF2</accession>
<dbReference type="GO" id="GO:0031146">
    <property type="term" value="P:SCF-dependent proteasomal ubiquitin-dependent protein catabolic process"/>
    <property type="evidence" value="ECO:0007669"/>
    <property type="project" value="TreeGrafter"/>
</dbReference>
<dbReference type="Gene3D" id="3.80.10.10">
    <property type="entry name" value="Ribonuclease Inhibitor"/>
    <property type="match status" value="2"/>
</dbReference>
<evidence type="ECO:0000313" key="2">
    <source>
        <dbReference type="EMBL" id="CAI3998925.1"/>
    </source>
</evidence>
<evidence type="ECO:0000313" key="3">
    <source>
        <dbReference type="EMBL" id="CAL1152300.1"/>
    </source>
</evidence>
<dbReference type="PANTHER" id="PTHR13318">
    <property type="entry name" value="PARTNER OF PAIRED, ISOFORM B-RELATED"/>
    <property type="match status" value="1"/>
</dbReference>
<organism evidence="2">
    <name type="scientific">Cladocopium goreaui</name>
    <dbReference type="NCBI Taxonomy" id="2562237"/>
    <lineage>
        <taxon>Eukaryota</taxon>
        <taxon>Sar</taxon>
        <taxon>Alveolata</taxon>
        <taxon>Dinophyceae</taxon>
        <taxon>Suessiales</taxon>
        <taxon>Symbiodiniaceae</taxon>
        <taxon>Cladocopium</taxon>
    </lineage>
</organism>
<sequence>MADYLALMVNEQEQPSATCEIVATLGRVEELPLDGYGTVDWQRIDIAKVGFGMLKVLEMRHPEHSSKVIQLHPPGEHDLEVRLSLEPGEEVVGFQVKEVKDGGASEFYDPQVLIRDATAVRMEPLSQQFFKPSPEFPGKLRWLPATAQPDPEGKVQGSEVVGFRAIQGVQRDHILGVVHKVSFWSFDARSWTGQSVMFWIDIFLLVLACFVPVSAFVLYYADILLDLKQLKVFADQRLYDYLRFNALGLLIPPVLTVWEACHWLQQPSPERDHFDHLVASKLMQKIIIVLAVATQTHVILLVMWSVRFKQKHPLLQGAKNAEVAESAISALVQINFLVSHFAGVTAITNRNLDSATLQTMAVSILVSCCSTGLSFAGKDKKDGSVLGLPGKVDWSPTMVSLVLVRAMETASRMVAFNIVQVSLRGGWCGHLGGPMAVLFFVAAAGLCFPEAEISDVLASVVAHPGQILEPQSLLPLWRSLVLHALLILVALLPQVLLRTEYKAWMPKDAKEIPAIYLLGWLAVTACSFLGLMILYLLGRRLKQPIFEQLREGDERGGSIPLSSFIAAFAGKQGQVPKAVAAALGDDVVRVDIANLDKVTLTELMTSQCPVSFSREAFKHLIRLYGKDIDFEGDRDESAEIAPAIEEVMSDLALCNVVRLDLTGCSFIPAAAWQRLHGADWRNLKIARFDLWCFAGSSKGVDDAADLLQVLGKATTLEELVFYDCTQIPAAAWQRLHGADWRNLKIARFDRSFGLNRKGVDGAGDLLQVLGKATTLEELVFCECNHIPAAAWQRLHGADWRNLKIARFDRCFGLGSKGVDGAADLLQVLGKATTLETLVFEGCSQIPAAAWQRLHGADWRNLKIARFDRCFGDDSKGVNGAADLLQVLGKAMTLEELDFEGCSQIPAAAWQRLHGADWRNLKIARFDRCFGDDSKGVNGAADLLQVLGKAMTLEELDFEGCSQIPAAAWQRLHGADWRNLKIASFVECFDDDSKGVDGAADLLQVLGKAMTLERLDFDDCSQIPAAAWQRVPSGAWPKLKPRKAPGVPAEELQRFVAPSGGVASEHKEDREVATKVAMPGPRHLKVVRARNLEANKGDALLQGLSQSTTLETLDFDSCDQIPAAAWQRLHGADWRNLKIASFVECFGDDSKGVDGAADLLQVLGKATTLEELVFHRCNQIPAAAWQRLHGANWRNLKIASFVECFGLNSKGVDGAADLLQVLGKATTLEELAFHRCNQIPAAAWQRLHGADWRNLKIARFDRCFDDDSKGVDGAADLLQVLGKAMTLEELDFDRCSQIPAAAWQRLHGADWRNLKIARFDRCFGNDSKGVDGAADLLQVLGKATTLEELVFHRCNQIPAAAWQRLHGANWRNLKIASFVECFGLNSKGVDGAADLLQVLGKATTLEELAFHRCNQIPAAAWQRVPSGAWPKLKPSKTPGVPEEELQRICGDGRQGWAHAETSAFSCRFVRHWSVAEKECR</sequence>
<protein>
    <submittedName>
        <fullName evidence="2">Uncharacterized protein</fullName>
    </submittedName>
</protein>
<dbReference type="EMBL" id="CAMXCT030002558">
    <property type="protein sequence ID" value="CAL4786237.1"/>
    <property type="molecule type" value="Genomic_DNA"/>
</dbReference>
<feature type="transmembrane region" description="Helical" evidence="1">
    <location>
        <begin position="286"/>
        <end position="306"/>
    </location>
</feature>
<comment type="caution">
    <text evidence="2">The sequence shown here is derived from an EMBL/GenBank/DDBJ whole genome shotgun (WGS) entry which is preliminary data.</text>
</comment>
<dbReference type="EMBL" id="CAMXCT020002558">
    <property type="protein sequence ID" value="CAL1152300.1"/>
    <property type="molecule type" value="Genomic_DNA"/>
</dbReference>
<name>A0A9P1CWF2_9DINO</name>
<feature type="transmembrane region" description="Helical" evidence="1">
    <location>
        <begin position="431"/>
        <end position="451"/>
    </location>
</feature>
<keyword evidence="1" id="KW-1133">Transmembrane helix</keyword>
<feature type="transmembrane region" description="Helical" evidence="1">
    <location>
        <begin position="241"/>
        <end position="265"/>
    </location>
</feature>
<feature type="transmembrane region" description="Helical" evidence="1">
    <location>
        <begin position="517"/>
        <end position="538"/>
    </location>
</feature>
<evidence type="ECO:0000256" key="1">
    <source>
        <dbReference type="SAM" id="Phobius"/>
    </source>
</evidence>
<reference evidence="2" key="1">
    <citation type="submission" date="2022-10" db="EMBL/GenBank/DDBJ databases">
        <authorList>
            <person name="Chen Y."/>
            <person name="Dougan E. K."/>
            <person name="Chan C."/>
            <person name="Rhodes N."/>
            <person name="Thang M."/>
        </authorList>
    </citation>
    <scope>NUCLEOTIDE SEQUENCE</scope>
</reference>
<dbReference type="InterPro" id="IPR032675">
    <property type="entry name" value="LRR_dom_sf"/>
</dbReference>
<evidence type="ECO:0000313" key="4">
    <source>
        <dbReference type="Proteomes" id="UP001152797"/>
    </source>
</evidence>
<dbReference type="OrthoDB" id="443689at2759"/>
<feature type="transmembrane region" description="Helical" evidence="1">
    <location>
        <begin position="198"/>
        <end position="221"/>
    </location>
</feature>
<feature type="transmembrane region" description="Helical" evidence="1">
    <location>
        <begin position="476"/>
        <end position="497"/>
    </location>
</feature>
<gene>
    <name evidence="2" type="ORF">C1SCF055_LOCUS25187</name>
</gene>
<keyword evidence="1" id="KW-0472">Membrane</keyword>
<keyword evidence="4" id="KW-1185">Reference proteome</keyword>
<reference evidence="3" key="2">
    <citation type="submission" date="2024-04" db="EMBL/GenBank/DDBJ databases">
        <authorList>
            <person name="Chen Y."/>
            <person name="Shah S."/>
            <person name="Dougan E. K."/>
            <person name="Thang M."/>
            <person name="Chan C."/>
        </authorList>
    </citation>
    <scope>NUCLEOTIDE SEQUENCE [LARGE SCALE GENOMIC DNA]</scope>
</reference>
<dbReference type="SUPFAM" id="SSF52047">
    <property type="entry name" value="RNI-like"/>
    <property type="match status" value="2"/>
</dbReference>